<dbReference type="RefSeq" id="WP_193435847.1">
    <property type="nucleotide sequence ID" value="NZ_CP063144.1"/>
</dbReference>
<keyword evidence="3 6" id="KW-0812">Transmembrane</keyword>
<dbReference type="OrthoDB" id="19148at2157"/>
<evidence type="ECO:0000313" key="7">
    <source>
        <dbReference type="EMBL" id="QOR94042.1"/>
    </source>
</evidence>
<feature type="transmembrane region" description="Helical" evidence="6">
    <location>
        <begin position="399"/>
        <end position="420"/>
    </location>
</feature>
<proteinExistence type="predicted"/>
<dbReference type="PANTHER" id="PTHR30250">
    <property type="entry name" value="PST FAMILY PREDICTED COLANIC ACID TRANSPORTER"/>
    <property type="match status" value="1"/>
</dbReference>
<dbReference type="Pfam" id="PF01943">
    <property type="entry name" value="Polysacc_synt"/>
    <property type="match status" value="1"/>
</dbReference>
<protein>
    <submittedName>
        <fullName evidence="7">Oligosaccharide flippase family protein</fullName>
    </submittedName>
</protein>
<feature type="transmembrane region" description="Helical" evidence="6">
    <location>
        <begin position="374"/>
        <end position="393"/>
    </location>
</feature>
<keyword evidence="2" id="KW-1003">Cell membrane</keyword>
<dbReference type="KEGG" id="tcs:IMZ38_05225"/>
<dbReference type="Proteomes" id="UP000593766">
    <property type="component" value="Chromosome"/>
</dbReference>
<feature type="transmembrane region" description="Helical" evidence="6">
    <location>
        <begin position="468"/>
        <end position="496"/>
    </location>
</feature>
<feature type="transmembrane region" description="Helical" evidence="6">
    <location>
        <begin position="129"/>
        <end position="150"/>
    </location>
</feature>
<evidence type="ECO:0000256" key="2">
    <source>
        <dbReference type="ARBA" id="ARBA00022475"/>
    </source>
</evidence>
<feature type="transmembrane region" description="Helical" evidence="6">
    <location>
        <begin position="12"/>
        <end position="34"/>
    </location>
</feature>
<evidence type="ECO:0000256" key="5">
    <source>
        <dbReference type="ARBA" id="ARBA00023136"/>
    </source>
</evidence>
<feature type="transmembrane region" description="Helical" evidence="6">
    <location>
        <begin position="46"/>
        <end position="68"/>
    </location>
</feature>
<name>A0A7M1USL7_9CREN</name>
<dbReference type="PANTHER" id="PTHR30250:SF11">
    <property type="entry name" value="O-ANTIGEN TRANSPORTER-RELATED"/>
    <property type="match status" value="1"/>
</dbReference>
<dbReference type="GO" id="GO:0005886">
    <property type="term" value="C:plasma membrane"/>
    <property type="evidence" value="ECO:0007669"/>
    <property type="project" value="UniProtKB-SubCell"/>
</dbReference>
<comment type="subcellular location">
    <subcellularLocation>
        <location evidence="1">Cell membrane</location>
        <topology evidence="1">Multi-pass membrane protein</topology>
    </subcellularLocation>
</comment>
<evidence type="ECO:0000256" key="3">
    <source>
        <dbReference type="ARBA" id="ARBA00022692"/>
    </source>
</evidence>
<dbReference type="InterPro" id="IPR050833">
    <property type="entry name" value="Poly_Biosynth_Transport"/>
</dbReference>
<feature type="transmembrane region" description="Helical" evidence="6">
    <location>
        <begin position="88"/>
        <end position="109"/>
    </location>
</feature>
<feature type="transmembrane region" description="Helical" evidence="6">
    <location>
        <begin position="157"/>
        <end position="179"/>
    </location>
</feature>
<gene>
    <name evidence="7" type="ORF">IMZ38_05225</name>
</gene>
<accession>A0A7M1USL7</accession>
<dbReference type="EMBL" id="CP063144">
    <property type="protein sequence ID" value="QOR94042.1"/>
    <property type="molecule type" value="Genomic_DNA"/>
</dbReference>
<feature type="transmembrane region" description="Helical" evidence="6">
    <location>
        <begin position="343"/>
        <end position="362"/>
    </location>
</feature>
<feature type="transmembrane region" description="Helical" evidence="6">
    <location>
        <begin position="223"/>
        <end position="243"/>
    </location>
</feature>
<sequence>MNEEQLGHVSFQAMIYGFATLLQIIIQVFTMMYISRILGPELYGLYNLSLVPLTFLLMFSDLGFNAALFRYSSISHSRKDYCTVKKAFLFTSKVLFTLNLGLSLSLLVFPGELSIILTQRSELSRFVMLTSITPIASALFGMSISILAAVEDAEKRALLQVLQGLVRIVSAVLLISAGYLLEGAVASYVVSYIVVALIGVFFVKPYIKGPDECSLDKIEYAKFALSMFIPGFLTGILGRLVSIRLAYTTAPLGELGNSMFGNFNAASAFIGAVLSIYGSLATPLLPYLSHQLANGNNAVRSVERLTSILNATLLPLSVFALFFSDDVISVVYGVRYGLAPGYFTLMGVALLTFHIGVVYSAFFQVMNDKKIIMLNGLATFVFGVVFLEISSSLISTAGIALTVGLYQVFSHILYLAYGIAKYKTRIEALKTLKTLFSTIISCLISYTITSAISGFVPTHTLLNPIGLFLLRTALLLLAFVITLQTYVVLMAVIGGLDEVDIAFIEKMFSRIRFVGRFVDYLAKAYKKIYYAFRARARRETL</sequence>
<evidence type="ECO:0000256" key="1">
    <source>
        <dbReference type="ARBA" id="ARBA00004651"/>
    </source>
</evidence>
<dbReference type="AlphaFoldDB" id="A0A7M1USL7"/>
<evidence type="ECO:0000256" key="6">
    <source>
        <dbReference type="SAM" id="Phobius"/>
    </source>
</evidence>
<feature type="transmembrane region" description="Helical" evidence="6">
    <location>
        <begin position="263"/>
        <end position="285"/>
    </location>
</feature>
<evidence type="ECO:0000313" key="8">
    <source>
        <dbReference type="Proteomes" id="UP000593766"/>
    </source>
</evidence>
<keyword evidence="8" id="KW-1185">Reference proteome</keyword>
<reference evidence="7 8" key="1">
    <citation type="submission" date="2020-10" db="EMBL/GenBank/DDBJ databases">
        <title>Complete genome sequence of Thermosphaera aggregans strain 3507.</title>
        <authorList>
            <person name="Zayulina K.S."/>
            <person name="Elcheninov A.G."/>
            <person name="Toshchakov S.V."/>
            <person name="Kublanov I.V."/>
            <person name="Kochetkova T.V."/>
        </authorList>
    </citation>
    <scope>NUCLEOTIDE SEQUENCE [LARGE SCALE GENOMIC DNA]</scope>
    <source>
        <strain evidence="7 8">3507</strain>
    </source>
</reference>
<keyword evidence="4 6" id="KW-1133">Transmembrane helix</keyword>
<organism evidence="7 8">
    <name type="scientific">Thermosphaera chiliense</name>
    <dbReference type="NCBI Taxonomy" id="3402707"/>
    <lineage>
        <taxon>Archaea</taxon>
        <taxon>Thermoproteota</taxon>
        <taxon>Thermoprotei</taxon>
        <taxon>Desulfurococcales</taxon>
        <taxon>Desulfurococcaceae</taxon>
        <taxon>Thermosphaera</taxon>
    </lineage>
</organism>
<evidence type="ECO:0000256" key="4">
    <source>
        <dbReference type="ARBA" id="ARBA00022989"/>
    </source>
</evidence>
<dbReference type="InterPro" id="IPR002797">
    <property type="entry name" value="Polysacc_synth"/>
</dbReference>
<keyword evidence="5 6" id="KW-0472">Membrane</keyword>
<feature type="transmembrane region" description="Helical" evidence="6">
    <location>
        <begin position="185"/>
        <end position="203"/>
    </location>
</feature>
<feature type="transmembrane region" description="Helical" evidence="6">
    <location>
        <begin position="432"/>
        <end position="456"/>
    </location>
</feature>
<dbReference type="GeneID" id="59454797"/>
<feature type="transmembrane region" description="Helical" evidence="6">
    <location>
        <begin position="305"/>
        <end position="323"/>
    </location>
</feature>